<evidence type="ECO:0000256" key="4">
    <source>
        <dbReference type="ARBA" id="ARBA00022692"/>
    </source>
</evidence>
<feature type="transmembrane region" description="Helical" evidence="7">
    <location>
        <begin position="172"/>
        <end position="198"/>
    </location>
</feature>
<dbReference type="EMBL" id="LXEY01000117">
    <property type="protein sequence ID" value="OAV51163.1"/>
    <property type="molecule type" value="Genomic_DNA"/>
</dbReference>
<feature type="transmembrane region" description="Helical" evidence="7">
    <location>
        <begin position="275"/>
        <end position="293"/>
    </location>
</feature>
<comment type="subcellular location">
    <subcellularLocation>
        <location evidence="1">Cell membrane</location>
        <topology evidence="1">Multi-pass membrane protein</topology>
    </subcellularLocation>
</comment>
<dbReference type="InterPro" id="IPR036259">
    <property type="entry name" value="MFS_trans_sf"/>
</dbReference>
<feature type="domain" description="Major facilitator superfamily (MFS) profile" evidence="8">
    <location>
        <begin position="22"/>
        <end position="489"/>
    </location>
</feature>
<dbReference type="InterPro" id="IPR020846">
    <property type="entry name" value="MFS_dom"/>
</dbReference>
<dbReference type="PANTHER" id="PTHR42718">
    <property type="entry name" value="MAJOR FACILITATOR SUPERFAMILY MULTIDRUG TRANSPORTER MFSC"/>
    <property type="match status" value="1"/>
</dbReference>
<feature type="transmembrane region" description="Helical" evidence="7">
    <location>
        <begin position="210"/>
        <end position="231"/>
    </location>
</feature>
<keyword evidence="6 7" id="KW-0472">Membrane</keyword>
<feature type="transmembrane region" description="Helical" evidence="7">
    <location>
        <begin position="237"/>
        <end position="255"/>
    </location>
</feature>
<reference evidence="9 10" key="1">
    <citation type="submission" date="2016-04" db="EMBL/GenBank/DDBJ databases">
        <title>First whole genome shotgun sequence of the bacterium Enteractinococcus sp. strain UASWS1574.</title>
        <authorList>
            <person name="Crovadore J."/>
            <person name="Chablais R."/>
            <person name="Lefort F."/>
        </authorList>
    </citation>
    <scope>NUCLEOTIDE SEQUENCE [LARGE SCALE GENOMIC DNA]</scope>
    <source>
        <strain evidence="9 10">UASWS1574</strain>
    </source>
</reference>
<evidence type="ECO:0000259" key="8">
    <source>
        <dbReference type="PROSITE" id="PS50850"/>
    </source>
</evidence>
<feature type="transmembrane region" description="Helical" evidence="7">
    <location>
        <begin position="87"/>
        <end position="105"/>
    </location>
</feature>
<proteinExistence type="predicted"/>
<dbReference type="GO" id="GO:0005886">
    <property type="term" value="C:plasma membrane"/>
    <property type="evidence" value="ECO:0007669"/>
    <property type="project" value="UniProtKB-SubCell"/>
</dbReference>
<evidence type="ECO:0000256" key="1">
    <source>
        <dbReference type="ARBA" id="ARBA00004651"/>
    </source>
</evidence>
<dbReference type="Gene3D" id="1.20.1720.10">
    <property type="entry name" value="Multidrug resistance protein D"/>
    <property type="match status" value="1"/>
</dbReference>
<evidence type="ECO:0000256" key="6">
    <source>
        <dbReference type="ARBA" id="ARBA00023136"/>
    </source>
</evidence>
<dbReference type="PANTHER" id="PTHR42718:SF47">
    <property type="entry name" value="METHYL VIOLOGEN RESISTANCE PROTEIN SMVA"/>
    <property type="match status" value="1"/>
</dbReference>
<dbReference type="Proteomes" id="UP000078292">
    <property type="component" value="Unassembled WGS sequence"/>
</dbReference>
<protein>
    <recommendedName>
        <fullName evidence="8">Major facilitator superfamily (MFS) profile domain-containing protein</fullName>
    </recommendedName>
</protein>
<evidence type="ECO:0000256" key="5">
    <source>
        <dbReference type="ARBA" id="ARBA00022989"/>
    </source>
</evidence>
<sequence>MVTEMLKAEVEVQSTRRQRWIFLAIISAALFLVGADNSILYTALPELRDQLGTTPLQGLWIINAYPLVLSALILGTGTLGDQIGHRLMFLIGVSVFGLGSLVAAFSPSAWILVAARGLLGVGAAAMMPASLALVRITFSNVRERNIAIAVWMSVAVVGAAAGPVLGGLLLEFFWWGSVFLINVPIAVITLLATIAVAPPNIANPRKQWDLVSSIWAMFAMLGLVTAIKELANPERTVWLLSASIVVGVIGVLLFIFRQRGLEQPLLDAALFRNRILTGGVLTAGIMMFIVAGIELTTTQRFQTAGGFSPLQAGALVATIAIPSIPAALLGGAFLHRVGFIPLISGGFTMIAGGIGLAVWTFGMESLVPFIASLLLVGIGSGFASSVASTAILGAAPVDKAGMASSVESVSYEFGTLISVAVFGSLLPFFYAFSAPSEVAHDVDHGVDHAVHGPAAVAAYDEAYLLILVIVGVVAALAAVVTAYCFRGNPKEADAHASQ</sequence>
<organism evidence="9 10">
    <name type="scientific">Enteractinococcus helveticum</name>
    <dbReference type="NCBI Taxonomy" id="1837282"/>
    <lineage>
        <taxon>Bacteria</taxon>
        <taxon>Bacillati</taxon>
        <taxon>Actinomycetota</taxon>
        <taxon>Actinomycetes</taxon>
        <taxon>Micrococcales</taxon>
        <taxon>Micrococcaceae</taxon>
    </lineage>
</organism>
<dbReference type="InterPro" id="IPR011701">
    <property type="entry name" value="MFS"/>
</dbReference>
<evidence type="ECO:0000256" key="2">
    <source>
        <dbReference type="ARBA" id="ARBA00022448"/>
    </source>
</evidence>
<feature type="transmembrane region" description="Helical" evidence="7">
    <location>
        <begin position="20"/>
        <end position="44"/>
    </location>
</feature>
<name>A0A1B7LUN9_9MICC</name>
<keyword evidence="10" id="KW-1185">Reference proteome</keyword>
<dbReference type="GO" id="GO:0022857">
    <property type="term" value="F:transmembrane transporter activity"/>
    <property type="evidence" value="ECO:0007669"/>
    <property type="project" value="InterPro"/>
</dbReference>
<dbReference type="Pfam" id="PF07690">
    <property type="entry name" value="MFS_1"/>
    <property type="match status" value="1"/>
</dbReference>
<keyword evidence="2" id="KW-0813">Transport</keyword>
<dbReference type="SUPFAM" id="SSF103473">
    <property type="entry name" value="MFS general substrate transporter"/>
    <property type="match status" value="1"/>
</dbReference>
<dbReference type="STRING" id="1837282.A6F49_02500"/>
<keyword evidence="4 7" id="KW-0812">Transmembrane</keyword>
<feature type="transmembrane region" description="Helical" evidence="7">
    <location>
        <begin position="367"/>
        <end position="392"/>
    </location>
</feature>
<feature type="transmembrane region" description="Helical" evidence="7">
    <location>
        <begin position="56"/>
        <end position="75"/>
    </location>
</feature>
<dbReference type="AlphaFoldDB" id="A0A1B7LUN9"/>
<feature type="transmembrane region" description="Helical" evidence="7">
    <location>
        <begin position="111"/>
        <end position="134"/>
    </location>
</feature>
<evidence type="ECO:0000256" key="7">
    <source>
        <dbReference type="SAM" id="Phobius"/>
    </source>
</evidence>
<feature type="transmembrane region" description="Helical" evidence="7">
    <location>
        <begin position="462"/>
        <end position="485"/>
    </location>
</feature>
<comment type="caution">
    <text evidence="9">The sequence shown here is derived from an EMBL/GenBank/DDBJ whole genome shotgun (WGS) entry which is preliminary data.</text>
</comment>
<feature type="transmembrane region" description="Helical" evidence="7">
    <location>
        <begin position="146"/>
        <end position="166"/>
    </location>
</feature>
<feature type="transmembrane region" description="Helical" evidence="7">
    <location>
        <begin position="413"/>
        <end position="432"/>
    </location>
</feature>
<dbReference type="PROSITE" id="PS50850">
    <property type="entry name" value="MFS"/>
    <property type="match status" value="1"/>
</dbReference>
<feature type="transmembrane region" description="Helical" evidence="7">
    <location>
        <begin position="339"/>
        <end position="361"/>
    </location>
</feature>
<keyword evidence="3" id="KW-1003">Cell membrane</keyword>
<evidence type="ECO:0000313" key="10">
    <source>
        <dbReference type="Proteomes" id="UP000078292"/>
    </source>
</evidence>
<gene>
    <name evidence="9" type="ORF">A6F49_02500</name>
</gene>
<dbReference type="CDD" id="cd17321">
    <property type="entry name" value="MFS_MMR_MDR_like"/>
    <property type="match status" value="1"/>
</dbReference>
<keyword evidence="5 7" id="KW-1133">Transmembrane helix</keyword>
<accession>A0A1B7LUN9</accession>
<evidence type="ECO:0000313" key="9">
    <source>
        <dbReference type="EMBL" id="OAV51163.1"/>
    </source>
</evidence>
<feature type="transmembrane region" description="Helical" evidence="7">
    <location>
        <begin position="313"/>
        <end position="334"/>
    </location>
</feature>
<dbReference type="Gene3D" id="1.20.1250.20">
    <property type="entry name" value="MFS general substrate transporter like domains"/>
    <property type="match status" value="1"/>
</dbReference>
<evidence type="ECO:0000256" key="3">
    <source>
        <dbReference type="ARBA" id="ARBA00022475"/>
    </source>
</evidence>